<keyword evidence="2" id="KW-0813">Transport</keyword>
<evidence type="ECO:0000256" key="7">
    <source>
        <dbReference type="NCBIfam" id="TIGR01068"/>
    </source>
</evidence>
<protein>
    <recommendedName>
        <fullName evidence="7">Thioredoxin</fullName>
    </recommendedName>
</protein>
<keyword evidence="10" id="KW-1185">Reference proteome</keyword>
<dbReference type="Pfam" id="PF21352">
    <property type="entry name" value="Zn_ribbon_Thio2"/>
    <property type="match status" value="1"/>
</dbReference>
<dbReference type="InterPro" id="IPR013766">
    <property type="entry name" value="Thioredoxin_domain"/>
</dbReference>
<dbReference type="InterPro" id="IPR005746">
    <property type="entry name" value="Thioredoxin"/>
</dbReference>
<dbReference type="Pfam" id="PF00085">
    <property type="entry name" value="Thioredoxin"/>
    <property type="match status" value="1"/>
</dbReference>
<dbReference type="NCBIfam" id="NF008229">
    <property type="entry name" value="PRK10996.1"/>
    <property type="match status" value="1"/>
</dbReference>
<keyword evidence="4" id="KW-0249">Electron transport</keyword>
<evidence type="ECO:0000256" key="5">
    <source>
        <dbReference type="ARBA" id="ARBA00023157"/>
    </source>
</evidence>
<evidence type="ECO:0000313" key="10">
    <source>
        <dbReference type="Proteomes" id="UP000648984"/>
    </source>
</evidence>
<evidence type="ECO:0000256" key="1">
    <source>
        <dbReference type="ARBA" id="ARBA00008987"/>
    </source>
</evidence>
<dbReference type="SUPFAM" id="SSF52833">
    <property type="entry name" value="Thioredoxin-like"/>
    <property type="match status" value="1"/>
</dbReference>
<dbReference type="InterPro" id="IPR017937">
    <property type="entry name" value="Thioredoxin_CS"/>
</dbReference>
<dbReference type="PRINTS" id="PR00421">
    <property type="entry name" value="THIOREDOXIN"/>
</dbReference>
<dbReference type="PANTHER" id="PTHR45663:SF11">
    <property type="entry name" value="GEO12009P1"/>
    <property type="match status" value="1"/>
</dbReference>
<dbReference type="PROSITE" id="PS51352">
    <property type="entry name" value="THIOREDOXIN_2"/>
    <property type="match status" value="1"/>
</dbReference>
<dbReference type="Gene3D" id="2.30.30.380">
    <property type="entry name" value="Zn-finger domain of Sec23/24"/>
    <property type="match status" value="1"/>
</dbReference>
<evidence type="ECO:0000256" key="2">
    <source>
        <dbReference type="ARBA" id="ARBA00022448"/>
    </source>
</evidence>
<dbReference type="CDD" id="cd02947">
    <property type="entry name" value="TRX_family"/>
    <property type="match status" value="1"/>
</dbReference>
<proteinExistence type="inferred from homology"/>
<evidence type="ECO:0000259" key="8">
    <source>
        <dbReference type="PROSITE" id="PS51352"/>
    </source>
</evidence>
<keyword evidence="6" id="KW-0676">Redox-active center</keyword>
<dbReference type="InterPro" id="IPR036249">
    <property type="entry name" value="Thioredoxin-like_sf"/>
</dbReference>
<sequence length="147" mass="15858">MPADALTLPCPHCHALNRVPAARLGEHPSCGKCHQPLFMGHPVVLDATSFGAHAGRSDLPLLVDFWAPWCGPCKMMAPAFEEAARTLEPQLRLAKVNTEEVQDLAARFAIRSIPTMVLFRGGREVARQSGAMSAAGIVQWARAHAQA</sequence>
<organism evidence="9 10">
    <name type="scientific">Aromatoleum diolicum</name>
    <dbReference type="NCBI Taxonomy" id="75796"/>
    <lineage>
        <taxon>Bacteria</taxon>
        <taxon>Pseudomonadati</taxon>
        <taxon>Pseudomonadota</taxon>
        <taxon>Betaproteobacteria</taxon>
        <taxon>Rhodocyclales</taxon>
        <taxon>Rhodocyclaceae</taxon>
        <taxon>Aromatoleum</taxon>
    </lineage>
</organism>
<comment type="similarity">
    <text evidence="1">Belongs to the thioredoxin family.</text>
</comment>
<reference evidence="9 10" key="1">
    <citation type="submission" date="2019-12" db="EMBL/GenBank/DDBJ databases">
        <title>Comparative genomics gives insights into the taxonomy of the Azoarcus-Aromatoleum group and reveals separate origins of nif in the plant-associated Azoarcus and non-plant-associated Aromatoleum sub-groups.</title>
        <authorList>
            <person name="Lafos M."/>
            <person name="Maluk M."/>
            <person name="Batista M."/>
            <person name="Junghare M."/>
            <person name="Carmona M."/>
            <person name="Faoro H."/>
            <person name="Cruz L.M."/>
            <person name="Battistoni F."/>
            <person name="De Souza E."/>
            <person name="Pedrosa F."/>
            <person name="Chen W.-M."/>
            <person name="Poole P.S."/>
            <person name="Dixon R.A."/>
            <person name="James E.K."/>
        </authorList>
    </citation>
    <scope>NUCLEOTIDE SEQUENCE [LARGE SCALE GENOMIC DNA]</scope>
    <source>
        <strain evidence="9 10">22Lin</strain>
    </source>
</reference>
<accession>A0ABX1Q976</accession>
<dbReference type="InterPro" id="IPR049299">
    <property type="entry name" value="Thio2_N"/>
</dbReference>
<keyword evidence="5" id="KW-1015">Disulfide bond</keyword>
<name>A0ABX1Q976_9RHOO</name>
<dbReference type="PANTHER" id="PTHR45663">
    <property type="entry name" value="GEO12009P1"/>
    <property type="match status" value="1"/>
</dbReference>
<evidence type="ECO:0000313" key="9">
    <source>
        <dbReference type="EMBL" id="NMG74932.1"/>
    </source>
</evidence>
<dbReference type="NCBIfam" id="TIGR01068">
    <property type="entry name" value="thioredoxin"/>
    <property type="match status" value="1"/>
</dbReference>
<dbReference type="EMBL" id="WTVQ01000012">
    <property type="protein sequence ID" value="NMG74932.1"/>
    <property type="molecule type" value="Genomic_DNA"/>
</dbReference>
<comment type="caution">
    <text evidence="9">The sequence shown here is derived from an EMBL/GenBank/DDBJ whole genome shotgun (WGS) entry which is preliminary data.</text>
</comment>
<evidence type="ECO:0000256" key="6">
    <source>
        <dbReference type="ARBA" id="ARBA00023284"/>
    </source>
</evidence>
<evidence type="ECO:0000256" key="3">
    <source>
        <dbReference type="ARBA" id="ARBA00022723"/>
    </source>
</evidence>
<evidence type="ECO:0000256" key="4">
    <source>
        <dbReference type="ARBA" id="ARBA00022982"/>
    </source>
</evidence>
<dbReference type="PROSITE" id="PS00194">
    <property type="entry name" value="THIOREDOXIN_1"/>
    <property type="match status" value="1"/>
</dbReference>
<dbReference type="Proteomes" id="UP000648984">
    <property type="component" value="Unassembled WGS sequence"/>
</dbReference>
<gene>
    <name evidence="9" type="primary">trxC</name>
    <name evidence="9" type="ORF">GPA25_09205</name>
</gene>
<dbReference type="RefSeq" id="WP_169260078.1">
    <property type="nucleotide sequence ID" value="NZ_WTVQ01000012.1"/>
</dbReference>
<dbReference type="Gene3D" id="3.40.30.10">
    <property type="entry name" value="Glutaredoxin"/>
    <property type="match status" value="1"/>
</dbReference>
<keyword evidence="3" id="KW-0479">Metal-binding</keyword>
<feature type="domain" description="Thioredoxin" evidence="8">
    <location>
        <begin position="13"/>
        <end position="146"/>
    </location>
</feature>